<dbReference type="OrthoDB" id="25268at10239"/>
<keyword evidence="1" id="KW-0472">Membrane</keyword>
<dbReference type="Proteomes" id="UP000223835">
    <property type="component" value="Segment"/>
</dbReference>
<dbReference type="EMBL" id="KU595432">
    <property type="protein sequence ID" value="AMM44639.1"/>
    <property type="molecule type" value="Genomic_DNA"/>
</dbReference>
<feature type="transmembrane region" description="Helical" evidence="1">
    <location>
        <begin position="20"/>
        <end position="48"/>
    </location>
</feature>
<name>A0A127AVE9_9CAUD</name>
<keyword evidence="3" id="KW-1185">Reference proteome</keyword>
<sequence length="66" mass="7292">MTPPSMVNEVVRTSPLTLGAVYLNFISTYGAAIVTTLAILYAVAQFYWRAREHRKIMGGKDVESGK</sequence>
<dbReference type="GeneID" id="40066142"/>
<evidence type="ECO:0000256" key="1">
    <source>
        <dbReference type="SAM" id="Phobius"/>
    </source>
</evidence>
<keyword evidence="1" id="KW-0812">Transmembrane</keyword>
<keyword evidence="1" id="KW-1133">Transmembrane helix</keyword>
<proteinExistence type="predicted"/>
<dbReference type="KEGG" id="vg:40066142"/>
<evidence type="ECO:0000313" key="2">
    <source>
        <dbReference type="EMBL" id="AMM44639.1"/>
    </source>
</evidence>
<protein>
    <submittedName>
        <fullName evidence="2">Uncharacterized protein</fullName>
    </submittedName>
</protein>
<evidence type="ECO:0000313" key="3">
    <source>
        <dbReference type="Proteomes" id="UP000223835"/>
    </source>
</evidence>
<dbReference type="RefSeq" id="YP_009275456.1">
    <property type="nucleotide sequence ID" value="NC_030928.1"/>
</dbReference>
<reference evidence="2 3" key="1">
    <citation type="journal article" date="2016" name="Genome Announc.">
        <title>Complete Genome Sequences of Lytic Bacteriophages of Xanthomonas arboricola pv. juglandis.</title>
        <authorList>
            <person name="Retamales J."/>
            <person name="Vasquez I."/>
            <person name="Santos L."/>
            <person name="Segovia C."/>
            <person name="Ayala M."/>
            <person name="Alvarado R."/>
            <person name="Nunez P."/>
            <person name="Santander J."/>
        </authorList>
    </citation>
    <scope>NUCLEOTIDE SEQUENCE [LARGE SCALE GENOMIC DNA]</scope>
</reference>
<organism evidence="2 3">
    <name type="scientific">Xanthomonas phage f20-Xaj</name>
    <dbReference type="NCBI Taxonomy" id="1784979"/>
    <lineage>
        <taxon>Viruses</taxon>
        <taxon>Duplodnaviria</taxon>
        <taxon>Heunggongvirae</taxon>
        <taxon>Uroviricota</taxon>
        <taxon>Caudoviricetes</taxon>
        <taxon>Autographivirales</taxon>
        <taxon>Autonotataviridae</taxon>
        <taxon>Gujervirinae</taxon>
        <taxon>Pradovirus</taxon>
        <taxon>Pradovirus f20</taxon>
    </lineage>
</organism>
<accession>A0A127AVE9</accession>